<evidence type="ECO:0000313" key="1">
    <source>
        <dbReference type="EMBL" id="OSD00580.1"/>
    </source>
</evidence>
<dbReference type="STRING" id="1353009.A0A1Y2IHC2"/>
<dbReference type="EMBL" id="KZ084117">
    <property type="protein sequence ID" value="OSD00580.1"/>
    <property type="molecule type" value="Genomic_DNA"/>
</dbReference>
<gene>
    <name evidence="1" type="ORF">PYCCODRAFT_1336640</name>
</gene>
<evidence type="ECO:0000313" key="2">
    <source>
        <dbReference type="Proteomes" id="UP000193067"/>
    </source>
</evidence>
<dbReference type="OrthoDB" id="2205812at2759"/>
<proteinExistence type="predicted"/>
<sequence>MIRTAKTTGITVPGLSDAIRAMLFADDTTTYLNEHDDFQLIQTALDKWCSASKAKFNITKTEIIPIGTPEFRRNMVEEYKSTGRWKNLPQGARIAEDGEPTRLLGAFVGNNVDCEKIWEPKVRKIADTLERWSLHHTTIAGKKHAVQLVVGNLTQFLADVQSLPKLPMKNIEKAVRRYIWGETKTPTVSMAQLY</sequence>
<reference evidence="1 2" key="1">
    <citation type="journal article" date="2015" name="Biotechnol. Biofuels">
        <title>Enhanced degradation of softwood versus hardwood by the white-rot fungus Pycnoporus coccineus.</title>
        <authorList>
            <person name="Couturier M."/>
            <person name="Navarro D."/>
            <person name="Chevret D."/>
            <person name="Henrissat B."/>
            <person name="Piumi F."/>
            <person name="Ruiz-Duenas F.J."/>
            <person name="Martinez A.T."/>
            <person name="Grigoriev I.V."/>
            <person name="Riley R."/>
            <person name="Lipzen A."/>
            <person name="Berrin J.G."/>
            <person name="Master E.R."/>
            <person name="Rosso M.N."/>
        </authorList>
    </citation>
    <scope>NUCLEOTIDE SEQUENCE [LARGE SCALE GENOMIC DNA]</scope>
    <source>
        <strain evidence="1 2">BRFM310</strain>
    </source>
</reference>
<keyword evidence="2" id="KW-1185">Reference proteome</keyword>
<protein>
    <recommendedName>
        <fullName evidence="3">Reverse transcriptase domain-containing protein</fullName>
    </recommendedName>
</protein>
<feature type="non-terminal residue" evidence="1">
    <location>
        <position position="194"/>
    </location>
</feature>
<evidence type="ECO:0008006" key="3">
    <source>
        <dbReference type="Google" id="ProtNLM"/>
    </source>
</evidence>
<dbReference type="Proteomes" id="UP000193067">
    <property type="component" value="Unassembled WGS sequence"/>
</dbReference>
<dbReference type="AlphaFoldDB" id="A0A1Y2IHC2"/>
<organism evidence="1 2">
    <name type="scientific">Trametes coccinea (strain BRFM310)</name>
    <name type="common">Pycnoporus coccineus</name>
    <dbReference type="NCBI Taxonomy" id="1353009"/>
    <lineage>
        <taxon>Eukaryota</taxon>
        <taxon>Fungi</taxon>
        <taxon>Dikarya</taxon>
        <taxon>Basidiomycota</taxon>
        <taxon>Agaricomycotina</taxon>
        <taxon>Agaricomycetes</taxon>
        <taxon>Polyporales</taxon>
        <taxon>Polyporaceae</taxon>
        <taxon>Trametes</taxon>
    </lineage>
</organism>
<accession>A0A1Y2IHC2</accession>
<name>A0A1Y2IHC2_TRAC3</name>